<name>A0A172JI92_BPPB1</name>
<dbReference type="Proteomes" id="UP000202618">
    <property type="component" value="Segment"/>
</dbReference>
<gene>
    <name evidence="1" type="ORF">AR9_g187</name>
</gene>
<reference evidence="1 2" key="1">
    <citation type="journal article" date="2016" name="Virology">
        <title>The genome of AR9, a giant transducing Bacillus phage encoding two multisubunit RNA polymerases.</title>
        <authorList>
            <person name="Lavysh D."/>
            <person name="Sokolova M."/>
            <person name="Minakhin L."/>
            <person name="Yakunina M."/>
            <person name="Artamonova T."/>
            <person name="Kozyavkin S."/>
            <person name="Makarova K.S."/>
            <person name="Koonin E.V."/>
            <person name="Severinov K."/>
        </authorList>
    </citation>
    <scope>NUCLEOTIDE SEQUENCE [LARGE SCALE GENOMIC DNA]</scope>
</reference>
<sequence>MKFKLTDLQGNKIMTYHANSKTEATNYFRNYLNTIGKNLRGLKVIGE</sequence>
<dbReference type="RefSeq" id="YP_009283091.1">
    <property type="nucleotide sequence ID" value="NC_031039.1"/>
</dbReference>
<proteinExistence type="predicted"/>
<accession>A0A172JI92</accession>
<dbReference type="GeneID" id="29058905"/>
<evidence type="ECO:0000313" key="1">
    <source>
        <dbReference type="EMBL" id="AMS01271.1"/>
    </source>
</evidence>
<organism evidence="1 2">
    <name type="scientific">Bacillus phage AR9</name>
    <dbReference type="NCBI Taxonomy" id="1815509"/>
    <lineage>
        <taxon>Viruses</taxon>
        <taxon>Duplodnaviria</taxon>
        <taxon>Heunggongvirae</taxon>
        <taxon>Uroviricota</taxon>
        <taxon>Caudoviricetes</taxon>
        <taxon>Takahashivirus</taxon>
        <taxon>Bacillus phage PBS1</taxon>
    </lineage>
</organism>
<protein>
    <submittedName>
        <fullName evidence="1">Uncharacterized protein</fullName>
    </submittedName>
</protein>
<dbReference type="KEGG" id="vg:29058905"/>
<dbReference type="EMBL" id="KU878088">
    <property type="protein sequence ID" value="AMS01271.1"/>
    <property type="molecule type" value="Genomic_DNA"/>
</dbReference>
<evidence type="ECO:0000313" key="2">
    <source>
        <dbReference type="Proteomes" id="UP000202618"/>
    </source>
</evidence>